<dbReference type="InterPro" id="IPR021109">
    <property type="entry name" value="Peptidase_aspartic_dom_sf"/>
</dbReference>
<dbReference type="InterPro" id="IPR011990">
    <property type="entry name" value="TPR-like_helical_dom_sf"/>
</dbReference>
<evidence type="ECO:0000313" key="1">
    <source>
        <dbReference type="EMBL" id="GAA4638028.1"/>
    </source>
</evidence>
<protein>
    <recommendedName>
        <fullName evidence="3">Tetratricopeptide repeat protein</fullName>
    </recommendedName>
</protein>
<evidence type="ECO:0008006" key="3">
    <source>
        <dbReference type="Google" id="ProtNLM"/>
    </source>
</evidence>
<keyword evidence="2" id="KW-1185">Reference proteome</keyword>
<name>A0ABP8URC8_9ACTN</name>
<accession>A0ABP8URC8</accession>
<evidence type="ECO:0000313" key="2">
    <source>
        <dbReference type="Proteomes" id="UP001501442"/>
    </source>
</evidence>
<organism evidence="1 2">
    <name type="scientific">Actinoallomurus vinaceus</name>
    <dbReference type="NCBI Taxonomy" id="1080074"/>
    <lineage>
        <taxon>Bacteria</taxon>
        <taxon>Bacillati</taxon>
        <taxon>Actinomycetota</taxon>
        <taxon>Actinomycetes</taxon>
        <taxon>Streptosporangiales</taxon>
        <taxon>Thermomonosporaceae</taxon>
        <taxon>Actinoallomurus</taxon>
    </lineage>
</organism>
<dbReference type="Gene3D" id="2.40.70.10">
    <property type="entry name" value="Acid Proteases"/>
    <property type="match status" value="1"/>
</dbReference>
<dbReference type="EMBL" id="BAABHK010000021">
    <property type="protein sequence ID" value="GAA4638028.1"/>
    <property type="molecule type" value="Genomic_DNA"/>
</dbReference>
<dbReference type="SUPFAM" id="SSF48452">
    <property type="entry name" value="TPR-like"/>
    <property type="match status" value="1"/>
</dbReference>
<dbReference type="Proteomes" id="UP001501442">
    <property type="component" value="Unassembled WGS sequence"/>
</dbReference>
<reference evidence="2" key="1">
    <citation type="journal article" date="2019" name="Int. J. Syst. Evol. Microbiol.">
        <title>The Global Catalogue of Microorganisms (GCM) 10K type strain sequencing project: providing services to taxonomists for standard genome sequencing and annotation.</title>
        <authorList>
            <consortium name="The Broad Institute Genomics Platform"/>
            <consortium name="The Broad Institute Genome Sequencing Center for Infectious Disease"/>
            <person name="Wu L."/>
            <person name="Ma J."/>
        </authorList>
    </citation>
    <scope>NUCLEOTIDE SEQUENCE [LARGE SCALE GENOMIC DNA]</scope>
    <source>
        <strain evidence="2">JCM 17939</strain>
    </source>
</reference>
<proteinExistence type="predicted"/>
<sequence length="434" mass="46635">MAVGAAGIVLPMASGGGGSAASLTSGTSATDPDQLFRLGRFDAADRGYAQLLHTEPRNAHAVAQRGYIALLSNRFAAAEKYLSRAVALAPGDVASKQRLAETFVRQSRYGRAVPLLQETGNPRDKAFATLFSKLTGTAWRIHGAPSTRVPFYGLDPIPSVEASVNGRTPKKFFLDTYATLDLSKEVAEEAGLRAVATLSGVASTQPVTIYLGILDSFRIGGIEVRNLPVQWIDSRRPPLPDGSQPAGVIGTTVLYHFLATMDYAGQALVLRRKTAVQRQRFRTQAEHAGFSRLPLWLAGDHYPCTLGALRDYGPRVVTLDTGGIGHGLDTSVEIAEKAGFTVDRDHPIGTGETMVYPVTADRVSLGRAVGNNIRGFAAPKVFPGFPGPGQSGQFGFDLIANFTHEFFKPFSITFDYEDMAFYIGNASPGRKRRG</sequence>
<comment type="caution">
    <text evidence="1">The sequence shown here is derived from an EMBL/GenBank/DDBJ whole genome shotgun (WGS) entry which is preliminary data.</text>
</comment>
<dbReference type="Pfam" id="PF13650">
    <property type="entry name" value="Asp_protease_2"/>
    <property type="match status" value="1"/>
</dbReference>
<dbReference type="Gene3D" id="1.25.40.10">
    <property type="entry name" value="Tetratricopeptide repeat domain"/>
    <property type="match status" value="1"/>
</dbReference>
<gene>
    <name evidence="1" type="ORF">GCM10023196_094180</name>
</gene>